<evidence type="ECO:0000259" key="2">
    <source>
        <dbReference type="PROSITE" id="PS51762"/>
    </source>
</evidence>
<feature type="domain" description="GH16" evidence="2">
    <location>
        <begin position="1"/>
        <end position="224"/>
    </location>
</feature>
<dbReference type="PANTHER" id="PTHR38121:SF5">
    <property type="entry name" value="GH16 DOMAIN-CONTAINING PROTEIN"/>
    <property type="match status" value="1"/>
</dbReference>
<proteinExistence type="predicted"/>
<organism evidence="3 4">
    <name type="scientific">Ophiocordyceps camponoti-rufipedis</name>
    <dbReference type="NCBI Taxonomy" id="2004952"/>
    <lineage>
        <taxon>Eukaryota</taxon>
        <taxon>Fungi</taxon>
        <taxon>Dikarya</taxon>
        <taxon>Ascomycota</taxon>
        <taxon>Pezizomycotina</taxon>
        <taxon>Sordariomycetes</taxon>
        <taxon>Hypocreomycetidae</taxon>
        <taxon>Hypocreales</taxon>
        <taxon>Ophiocordycipitaceae</taxon>
        <taxon>Ophiocordyceps</taxon>
    </lineage>
</organism>
<dbReference type="InterPro" id="IPR000757">
    <property type="entry name" value="Beta-glucanase-like"/>
</dbReference>
<dbReference type="Gene3D" id="2.60.120.200">
    <property type="match status" value="1"/>
</dbReference>
<feature type="region of interest" description="Disordered" evidence="1">
    <location>
        <begin position="347"/>
        <end position="368"/>
    </location>
</feature>
<dbReference type="PROSITE" id="PS51762">
    <property type="entry name" value="GH16_2"/>
    <property type="match status" value="1"/>
</dbReference>
<reference evidence="3 4" key="1">
    <citation type="submission" date="2017-06" db="EMBL/GenBank/DDBJ databases">
        <title>Ant-infecting Ophiocordyceps genomes reveal a high diversity of potential behavioral manipulation genes and a possible major role for enterotoxins.</title>
        <authorList>
            <person name="De Bekker C."/>
            <person name="Evans H.C."/>
            <person name="Brachmann A."/>
            <person name="Hughes D.P."/>
        </authorList>
    </citation>
    <scope>NUCLEOTIDE SEQUENCE [LARGE SCALE GENOMIC DNA]</scope>
    <source>
        <strain evidence="3 4">Map16</strain>
    </source>
</reference>
<dbReference type="InterPro" id="IPR013320">
    <property type="entry name" value="ConA-like_dom_sf"/>
</dbReference>
<name>A0A2C5YJL4_9HYPO</name>
<evidence type="ECO:0000256" key="1">
    <source>
        <dbReference type="SAM" id="MobiDB-lite"/>
    </source>
</evidence>
<protein>
    <recommendedName>
        <fullName evidence="2">GH16 domain-containing protein</fullName>
    </recommendedName>
</protein>
<dbReference type="CDD" id="cd00413">
    <property type="entry name" value="Glyco_hydrolase_16"/>
    <property type="match status" value="1"/>
</dbReference>
<evidence type="ECO:0000313" key="3">
    <source>
        <dbReference type="EMBL" id="PHH67502.1"/>
    </source>
</evidence>
<sequence length="368" mass="39804">MADNNDWVRQQFNVTATAGRGRYGKSFSLENIQPHDGQDAPALQLRVDRALRDGAVTAAEMDSARNDLHWGSYRAGMKLTAVNGTCAAFFWYLNDTQEIDMEFLSHEYNAGKRVYPVNLAIQSRKSMEAGYDASRTTTYKRVKLDFDPTAAFHEYRFDYLPGRVVFYADSVELAVMEGDEMPSAPGHLILQHWSNGDPMWSGGPPEQDALLAVSYVKAYFNSSDSRESWEKGCRQSGGTAICNVPGVTAVNASTGGQFFTDGGSRKKGGGEADSGCAGGGGWGLTVIAVTALAMLINVRGEMPIMSDDFSHLGATCRKRTVALRVMDGESGDDVGTMGKAAHVRGGICPGSTLRRGPRPKPRRSTDGS</sequence>
<dbReference type="PANTHER" id="PTHR38121">
    <property type="entry name" value="GH16 DOMAIN-CONTAINING PROTEIN"/>
    <property type="match status" value="1"/>
</dbReference>
<dbReference type="GO" id="GO:0004553">
    <property type="term" value="F:hydrolase activity, hydrolyzing O-glycosyl compounds"/>
    <property type="evidence" value="ECO:0007669"/>
    <property type="project" value="InterPro"/>
</dbReference>
<dbReference type="AlphaFoldDB" id="A0A2C5YJL4"/>
<dbReference type="Pfam" id="PF00722">
    <property type="entry name" value="Glyco_hydro_16"/>
    <property type="match status" value="1"/>
</dbReference>
<accession>A0A2C5YJL4</accession>
<gene>
    <name evidence="3" type="ORF">CDD80_791</name>
</gene>
<comment type="caution">
    <text evidence="3">The sequence shown here is derived from an EMBL/GenBank/DDBJ whole genome shotgun (WGS) entry which is preliminary data.</text>
</comment>
<dbReference type="OrthoDB" id="25131at2759"/>
<dbReference type="STRING" id="2004952.A0A2C5YJL4"/>
<dbReference type="Proteomes" id="UP000226431">
    <property type="component" value="Unassembled WGS sequence"/>
</dbReference>
<dbReference type="EMBL" id="NJES01001276">
    <property type="protein sequence ID" value="PHH67502.1"/>
    <property type="molecule type" value="Genomic_DNA"/>
</dbReference>
<evidence type="ECO:0000313" key="4">
    <source>
        <dbReference type="Proteomes" id="UP000226431"/>
    </source>
</evidence>
<dbReference type="GO" id="GO:0005975">
    <property type="term" value="P:carbohydrate metabolic process"/>
    <property type="evidence" value="ECO:0007669"/>
    <property type="project" value="InterPro"/>
</dbReference>
<keyword evidence="4" id="KW-1185">Reference proteome</keyword>
<dbReference type="SUPFAM" id="SSF49899">
    <property type="entry name" value="Concanavalin A-like lectins/glucanases"/>
    <property type="match status" value="1"/>
</dbReference>